<comment type="caution">
    <text evidence="7">The sequence shown here is derived from an EMBL/GenBank/DDBJ whole genome shotgun (WGS) entry which is preliminary data.</text>
</comment>
<evidence type="ECO:0000313" key="8">
    <source>
        <dbReference type="Proteomes" id="UP000238375"/>
    </source>
</evidence>
<keyword evidence="3 6" id="KW-0812">Transmembrane</keyword>
<evidence type="ECO:0000256" key="5">
    <source>
        <dbReference type="ARBA" id="ARBA00023136"/>
    </source>
</evidence>
<dbReference type="AlphaFoldDB" id="A0A2T0T0S4"/>
<protein>
    <submittedName>
        <fullName evidence="7">Cellulose synthase subunit</fullName>
    </submittedName>
</protein>
<dbReference type="OrthoDB" id="9766924at2"/>
<evidence type="ECO:0000313" key="7">
    <source>
        <dbReference type="EMBL" id="PRY39247.1"/>
    </source>
</evidence>
<evidence type="ECO:0000256" key="6">
    <source>
        <dbReference type="SAM" id="Phobius"/>
    </source>
</evidence>
<keyword evidence="5 6" id="KW-0472">Membrane</keyword>
<evidence type="ECO:0000256" key="4">
    <source>
        <dbReference type="ARBA" id="ARBA00022989"/>
    </source>
</evidence>
<dbReference type="PANTHER" id="PTHR39083">
    <property type="entry name" value="CYCLIC DI-GMP-BINDING PROTEIN"/>
    <property type="match status" value="1"/>
</dbReference>
<evidence type="ECO:0000256" key="1">
    <source>
        <dbReference type="ARBA" id="ARBA00004162"/>
    </source>
</evidence>
<dbReference type="Gene3D" id="2.60.120.260">
    <property type="entry name" value="Galactose-binding domain-like"/>
    <property type="match status" value="2"/>
</dbReference>
<keyword evidence="4 6" id="KW-1133">Transmembrane helix</keyword>
<name>A0A2T0T0S4_9BACT</name>
<comment type="subcellular location">
    <subcellularLocation>
        <location evidence="1">Cell membrane</location>
        <topology evidence="1">Single-pass membrane protein</topology>
    </subcellularLocation>
</comment>
<feature type="transmembrane region" description="Helical" evidence="6">
    <location>
        <begin position="675"/>
        <end position="694"/>
    </location>
</feature>
<keyword evidence="2" id="KW-1003">Cell membrane</keyword>
<dbReference type="GO" id="GO:0005886">
    <property type="term" value="C:plasma membrane"/>
    <property type="evidence" value="ECO:0007669"/>
    <property type="project" value="UniProtKB-SubCell"/>
</dbReference>
<organism evidence="7 8">
    <name type="scientific">Spirosoma oryzae</name>
    <dbReference type="NCBI Taxonomy" id="1469603"/>
    <lineage>
        <taxon>Bacteria</taxon>
        <taxon>Pseudomonadati</taxon>
        <taxon>Bacteroidota</taxon>
        <taxon>Cytophagia</taxon>
        <taxon>Cytophagales</taxon>
        <taxon>Cytophagaceae</taxon>
        <taxon>Spirosoma</taxon>
    </lineage>
</organism>
<evidence type="ECO:0000256" key="2">
    <source>
        <dbReference type="ARBA" id="ARBA00022475"/>
    </source>
</evidence>
<dbReference type="InterPro" id="IPR018513">
    <property type="entry name" value="Cell_synthase_bac"/>
</dbReference>
<dbReference type="EMBL" id="PVTE01000008">
    <property type="protein sequence ID" value="PRY39247.1"/>
    <property type="molecule type" value="Genomic_DNA"/>
</dbReference>
<proteinExistence type="predicted"/>
<dbReference type="PANTHER" id="PTHR39083:SF1">
    <property type="entry name" value="CYCLIC DI-GMP-BINDING PROTEIN"/>
    <property type="match status" value="1"/>
</dbReference>
<accession>A0A2T0T0S4</accession>
<keyword evidence="8" id="KW-1185">Reference proteome</keyword>
<reference evidence="7 8" key="1">
    <citation type="submission" date="2018-03" db="EMBL/GenBank/DDBJ databases">
        <title>Genomic Encyclopedia of Archaeal and Bacterial Type Strains, Phase II (KMG-II): from individual species to whole genera.</title>
        <authorList>
            <person name="Goeker M."/>
        </authorList>
    </citation>
    <scope>NUCLEOTIDE SEQUENCE [LARGE SCALE GENOMIC DNA]</scope>
    <source>
        <strain evidence="7 8">DSM 28354</strain>
    </source>
</reference>
<sequence length="707" mass="77210">MSLVTPSWHRIWLFPLLGAILQPAIGKPVPARRPVQLIRSNWTIAKPANLTAVAARPTPAPAVSPARVTFAEAGYADQSLQGLSSTATYYLRIPPTGTLQNGQLTLLLTPSQALLLNKSSVTIQVNGQPALSLNLNQLTPNSPISVPLSSASQQAGSPFVQVDVKTQLAISDDRCKDLENPALWLKVGQASSVTYQVAANAGKRLNLSNCLPTKTAIVYPATASPVDIRLVSALYSRLSELRPGTVGLFPASQAPDSLRNLIVVGELTNLPARYRSLLTRQPQPHQGLFVLKAATPQQPEVLFVTGSGQDGYAKTVDAVSNSTILASAFGDFLTINEARQEQLDRPQSDRLTLAQLGGQPTMMQGIGSLRQLYSFRLSDFSKQPNEIETHLEARYSGLQAGDRGYLNLYINDVLFSSTALDKSGLISVSPNVKRYLLKPFNTVQAEFRFFPGTNVCQNSFTSFFAQVDVQRSYVYSASAYSSETLSFLQYPGAFQSKPLAVVVSKSQLTQAVPGVCELVRQLNQRPAKTLTIPSVYASDSYKASTDENLLAILDRNDPLWARLSKAPVQFDRDFRLYGDDRSKPLFAVSDSVSCGVAQIFREGDQSVLLLSLNGTAAAGTLQNTARHLTDQLSNQASNVLIAAGPNRYVFNLTEDNASIDYYDRTDYARDWWGRYNLYILGGLLVLILLAFLYVRSKVNVSRALFEN</sequence>
<gene>
    <name evidence="7" type="ORF">CLV58_108137</name>
</gene>
<dbReference type="GO" id="GO:0006011">
    <property type="term" value="P:UDP-alpha-D-glucose metabolic process"/>
    <property type="evidence" value="ECO:0007669"/>
    <property type="project" value="InterPro"/>
</dbReference>
<dbReference type="Proteomes" id="UP000238375">
    <property type="component" value="Unassembled WGS sequence"/>
</dbReference>
<evidence type="ECO:0000256" key="3">
    <source>
        <dbReference type="ARBA" id="ARBA00022692"/>
    </source>
</evidence>
<dbReference type="RefSeq" id="WP_106137933.1">
    <property type="nucleotide sequence ID" value="NZ_PVTE01000008.1"/>
</dbReference>
<dbReference type="Pfam" id="PF03170">
    <property type="entry name" value="BcsB"/>
    <property type="match status" value="1"/>
</dbReference>